<dbReference type="Proteomes" id="UP000464787">
    <property type="component" value="Chromosome"/>
</dbReference>
<protein>
    <submittedName>
        <fullName evidence="1">Uncharacterized protein</fullName>
    </submittedName>
</protein>
<dbReference type="EMBL" id="CP047650">
    <property type="protein sequence ID" value="QHI96994.1"/>
    <property type="molecule type" value="Genomic_DNA"/>
</dbReference>
<keyword evidence="2" id="KW-1185">Reference proteome</keyword>
<accession>A0A857IZH2</accession>
<organism evidence="1 2">
    <name type="scientific">Xylophilus rhododendri</name>
    <dbReference type="NCBI Taxonomy" id="2697032"/>
    <lineage>
        <taxon>Bacteria</taxon>
        <taxon>Pseudomonadati</taxon>
        <taxon>Pseudomonadota</taxon>
        <taxon>Betaproteobacteria</taxon>
        <taxon>Burkholderiales</taxon>
        <taxon>Xylophilus</taxon>
    </lineage>
</organism>
<proteinExistence type="predicted"/>
<evidence type="ECO:0000313" key="2">
    <source>
        <dbReference type="Proteomes" id="UP000464787"/>
    </source>
</evidence>
<dbReference type="KEGG" id="xyk:GT347_02725"/>
<name>A0A857IZH2_9BURK</name>
<gene>
    <name evidence="1" type="ORF">GT347_02725</name>
</gene>
<dbReference type="RefSeq" id="WP_160550512.1">
    <property type="nucleotide sequence ID" value="NZ_CP047650.1"/>
</dbReference>
<evidence type="ECO:0000313" key="1">
    <source>
        <dbReference type="EMBL" id="QHI96994.1"/>
    </source>
</evidence>
<dbReference type="AlphaFoldDB" id="A0A857IZH2"/>
<reference evidence="1 2" key="1">
    <citation type="submission" date="2020-01" db="EMBL/GenBank/DDBJ databases">
        <title>Genome sequencing of strain KACC 21265.</title>
        <authorList>
            <person name="Heo J."/>
            <person name="Kim S.-J."/>
            <person name="Kim J.-S."/>
            <person name="Hong S.-B."/>
            <person name="Kwon S.-W."/>
        </authorList>
    </citation>
    <scope>NUCLEOTIDE SEQUENCE [LARGE SCALE GENOMIC DNA]</scope>
    <source>
        <strain evidence="1 2">KACC 21265</strain>
    </source>
</reference>
<sequence length="69" mass="7344">MFPKAQTHAALSDVSHGKAIPAEYLEYFIGRGFVEAVRPGTDEAVNHDSPGAEIRLTDAGKACMRADGV</sequence>